<dbReference type="AlphaFoldDB" id="A0A364NXP4"/>
<evidence type="ECO:0000256" key="1">
    <source>
        <dbReference type="SAM" id="MobiDB-lite"/>
    </source>
</evidence>
<protein>
    <recommendedName>
        <fullName evidence="4">ATP-binding protein</fullName>
    </recommendedName>
</protein>
<keyword evidence="3" id="KW-1185">Reference proteome</keyword>
<dbReference type="OrthoDB" id="9813438at2"/>
<reference evidence="2 3" key="1">
    <citation type="submission" date="2017-11" db="EMBL/GenBank/DDBJ databases">
        <title>Draft genome sequence of magnetotactic bacterium Magnetospirillum kuznetsovii LBB-42.</title>
        <authorList>
            <person name="Grouzdev D.S."/>
            <person name="Rysina M.S."/>
            <person name="Baslerov R.V."/>
            <person name="Koziaeva V."/>
        </authorList>
    </citation>
    <scope>NUCLEOTIDE SEQUENCE [LARGE SCALE GENOMIC DNA]</scope>
    <source>
        <strain evidence="2 3">LBB-42</strain>
    </source>
</reference>
<feature type="region of interest" description="Disordered" evidence="1">
    <location>
        <begin position="361"/>
        <end position="426"/>
    </location>
</feature>
<dbReference type="Gene3D" id="3.30.565.10">
    <property type="entry name" value="Histidine kinase-like ATPase, C-terminal domain"/>
    <property type="match status" value="1"/>
</dbReference>
<comment type="caution">
    <text evidence="2">The sequence shown here is derived from an EMBL/GenBank/DDBJ whole genome shotgun (WGS) entry which is preliminary data.</text>
</comment>
<organism evidence="2 3">
    <name type="scientific">Paramagnetospirillum kuznetsovii</name>
    <dbReference type="NCBI Taxonomy" id="2053833"/>
    <lineage>
        <taxon>Bacteria</taxon>
        <taxon>Pseudomonadati</taxon>
        <taxon>Pseudomonadota</taxon>
        <taxon>Alphaproteobacteria</taxon>
        <taxon>Rhodospirillales</taxon>
        <taxon>Magnetospirillaceae</taxon>
        <taxon>Paramagnetospirillum</taxon>
    </lineage>
</organism>
<dbReference type="RefSeq" id="WP_112144935.1">
    <property type="nucleotide sequence ID" value="NZ_PGTO01000008.1"/>
</dbReference>
<dbReference type="SUPFAM" id="SSF55874">
    <property type="entry name" value="ATPase domain of HSP90 chaperone/DNA topoisomerase II/histidine kinase"/>
    <property type="match status" value="1"/>
</dbReference>
<name>A0A364NXP4_9PROT</name>
<dbReference type="InterPro" id="IPR036890">
    <property type="entry name" value="HATPase_C_sf"/>
</dbReference>
<evidence type="ECO:0000313" key="3">
    <source>
        <dbReference type="Proteomes" id="UP000251075"/>
    </source>
</evidence>
<dbReference type="EMBL" id="PGTO01000008">
    <property type="protein sequence ID" value="RAU21675.1"/>
    <property type="molecule type" value="Genomic_DNA"/>
</dbReference>
<dbReference type="Proteomes" id="UP000251075">
    <property type="component" value="Unassembled WGS sequence"/>
</dbReference>
<feature type="compositionally biased region" description="Pro residues" evidence="1">
    <location>
        <begin position="376"/>
        <end position="411"/>
    </location>
</feature>
<feature type="compositionally biased region" description="Basic and acidic residues" evidence="1">
    <location>
        <begin position="361"/>
        <end position="371"/>
    </location>
</feature>
<proteinExistence type="predicted"/>
<evidence type="ECO:0008006" key="4">
    <source>
        <dbReference type="Google" id="ProtNLM"/>
    </source>
</evidence>
<dbReference type="Pfam" id="PF13589">
    <property type="entry name" value="HATPase_c_3"/>
    <property type="match status" value="1"/>
</dbReference>
<gene>
    <name evidence="2" type="ORF">CU669_11900</name>
</gene>
<evidence type="ECO:0000313" key="2">
    <source>
        <dbReference type="EMBL" id="RAU21675.1"/>
    </source>
</evidence>
<accession>A0A364NXP4</accession>
<sequence>MNGLFRKPSTDDTFVVRTDVDPNYLQNALTKDITTLESIYDLVDNCIDAARNTLLSSPACAFDRYGLPASYSGFCISLHFGDGWIAILDNAFGIDEDTLANRTLRPGTESSHRFGIGRFGIGLKRALMKLGKRYWLSTDTGAQASMMAFKREQLGGPELIAQRVSSKGRQKTLICIKELESMVSHETSTPNWKETAIRELSRRYGIFVSKGLRIYLNGAQIPSFGPCIRDSGPVTHQTESDEIDGVRIFIDAGMHQDYRISDEPSYERSVNKKLTDQYGWYFVCNDRIVEVATHQKSLGWTGKWHQEYYGFVGWVRFVSEELATSGELPWDTKKTSINPYSPAFVRIADQLQAFAERYKKENKAARPDKGGGESAPPTPPGQPSPPDARPHPGPTSPPSPAPSPSPSPSPPSDADHNENWGALFPPVGVDHNHDKLKALVVEASALEATRPYAATMLFRAIFELALFQYVKRAGRFNDVATSVFEDQERNGRPFTEEQKGLYAPTLAIMVTWVLSNSDIFPVEYRRECTTALQHFKKHLPGIQKVVHETAMTSSEKIKTIRNDCWPVIKYILENDPGKKATR</sequence>